<organism evidence="1 2">
    <name type="scientific">Pseudohoeflea suaedae</name>
    <dbReference type="NCBI Taxonomy" id="877384"/>
    <lineage>
        <taxon>Bacteria</taxon>
        <taxon>Pseudomonadati</taxon>
        <taxon>Pseudomonadota</taxon>
        <taxon>Alphaproteobacteria</taxon>
        <taxon>Hyphomicrobiales</taxon>
        <taxon>Rhizobiaceae</taxon>
        <taxon>Pseudohoeflea</taxon>
    </lineage>
</organism>
<gene>
    <name evidence="1" type="ORF">E2A64_16075</name>
</gene>
<dbReference type="Gene3D" id="3.40.430.10">
    <property type="entry name" value="Dihydrofolate Reductase, subunit A"/>
    <property type="match status" value="1"/>
</dbReference>
<dbReference type="InterPro" id="IPR024072">
    <property type="entry name" value="DHFR-like_dom_sf"/>
</dbReference>
<sequence>MSVTAQLNVTPDGFCNHDDVVIDDDFMRFAVDCVEACQTLVLGRKTYELFVAHWPDAANDTSLPEWEQRLGRAIDGTPRTVVSNSLSGSDWKGTSILRDLNPASAEHVRRSGAVLVLGSPSIIAQFAGWGLLDNVLLSVHPVMGRTGTRPFAKFAPEEMHFARSYPTGPKVMTFEFTRETSLRR</sequence>
<evidence type="ECO:0000313" key="2">
    <source>
        <dbReference type="Proteomes" id="UP000295131"/>
    </source>
</evidence>
<dbReference type="AlphaFoldDB" id="A0A4R5PH38"/>
<accession>A0A4R5PH38</accession>
<evidence type="ECO:0008006" key="3">
    <source>
        <dbReference type="Google" id="ProtNLM"/>
    </source>
</evidence>
<dbReference type="EMBL" id="SMSI01000004">
    <property type="protein sequence ID" value="TDH34198.1"/>
    <property type="molecule type" value="Genomic_DNA"/>
</dbReference>
<dbReference type="Proteomes" id="UP000295131">
    <property type="component" value="Unassembled WGS sequence"/>
</dbReference>
<dbReference type="SUPFAM" id="SSF53597">
    <property type="entry name" value="Dihydrofolate reductase-like"/>
    <property type="match status" value="1"/>
</dbReference>
<name>A0A4R5PH38_9HYPH</name>
<evidence type="ECO:0000313" key="1">
    <source>
        <dbReference type="EMBL" id="TDH34198.1"/>
    </source>
</evidence>
<protein>
    <recommendedName>
        <fullName evidence="3">Dihydrofolate reductase</fullName>
    </recommendedName>
</protein>
<reference evidence="1 2" key="1">
    <citation type="journal article" date="2013" name="Int. J. Syst. Evol. Microbiol.">
        <title>Hoeflea suaedae sp. nov., an endophytic bacterium isolated from the root of the halophyte Suaeda maritima.</title>
        <authorList>
            <person name="Chung E.J."/>
            <person name="Park J.A."/>
            <person name="Pramanik P."/>
            <person name="Bibi F."/>
            <person name="Jeon C.O."/>
            <person name="Chung Y.R."/>
        </authorList>
    </citation>
    <scope>NUCLEOTIDE SEQUENCE [LARGE SCALE GENOMIC DNA]</scope>
    <source>
        <strain evidence="1 2">YC6898</strain>
    </source>
</reference>
<comment type="caution">
    <text evidence="1">The sequence shown here is derived from an EMBL/GenBank/DDBJ whole genome shotgun (WGS) entry which is preliminary data.</text>
</comment>
<keyword evidence="2" id="KW-1185">Reference proteome</keyword>
<proteinExistence type="predicted"/>
<dbReference type="RefSeq" id="WP_133285545.1">
    <property type="nucleotide sequence ID" value="NZ_SMSI01000004.1"/>
</dbReference>
<dbReference type="OrthoDB" id="7342392at2"/>